<dbReference type="InterPro" id="IPR016181">
    <property type="entry name" value="Acyl_CoA_acyltransferase"/>
</dbReference>
<proteinExistence type="predicted"/>
<name>A0A3N2DQJ9_9GAMM</name>
<keyword evidence="3" id="KW-1185">Reference proteome</keyword>
<protein>
    <submittedName>
        <fullName evidence="2">Acetyltransferase (GNAT) family protein</fullName>
    </submittedName>
</protein>
<dbReference type="EMBL" id="RKHR01000004">
    <property type="protein sequence ID" value="ROS02057.1"/>
    <property type="molecule type" value="Genomic_DNA"/>
</dbReference>
<evidence type="ECO:0000259" key="1">
    <source>
        <dbReference type="PROSITE" id="PS51186"/>
    </source>
</evidence>
<comment type="caution">
    <text evidence="2">The sequence shown here is derived from an EMBL/GenBank/DDBJ whole genome shotgun (WGS) entry which is preliminary data.</text>
</comment>
<dbReference type="RefSeq" id="WP_123712794.1">
    <property type="nucleotide sequence ID" value="NZ_RKHR01000004.1"/>
</dbReference>
<evidence type="ECO:0000313" key="2">
    <source>
        <dbReference type="EMBL" id="ROS02057.1"/>
    </source>
</evidence>
<dbReference type="CDD" id="cd04301">
    <property type="entry name" value="NAT_SF"/>
    <property type="match status" value="1"/>
</dbReference>
<sequence length="159" mass="17772">MSTSLQAMSEEDYSRYFQSAISSYAKANVDSGRWPEAEALQRAKEAHDKLLPAGLATEDNYFFHLVSAEQQQPVGHIWVKLENNVNSTSAFIYDIEINPSYRRRGYAKSALANIEKFVTELGASSLGLHVFNHNAAAVALYHSVGYQTVSHNMQKNLTQ</sequence>
<dbReference type="AlphaFoldDB" id="A0A3N2DQJ9"/>
<dbReference type="SUPFAM" id="SSF55729">
    <property type="entry name" value="Acyl-CoA N-acyltransferases (Nat)"/>
    <property type="match status" value="1"/>
</dbReference>
<dbReference type="OrthoDB" id="27442at2"/>
<organism evidence="2 3">
    <name type="scientific">Sinobacterium caligoides</name>
    <dbReference type="NCBI Taxonomy" id="933926"/>
    <lineage>
        <taxon>Bacteria</taxon>
        <taxon>Pseudomonadati</taxon>
        <taxon>Pseudomonadota</taxon>
        <taxon>Gammaproteobacteria</taxon>
        <taxon>Cellvibrionales</taxon>
        <taxon>Spongiibacteraceae</taxon>
        <taxon>Sinobacterium</taxon>
    </lineage>
</organism>
<dbReference type="Gene3D" id="3.40.630.30">
    <property type="match status" value="1"/>
</dbReference>
<dbReference type="InterPro" id="IPR052829">
    <property type="entry name" value="N-acetyltransferase_domain"/>
</dbReference>
<gene>
    <name evidence="2" type="ORF">EDC56_2507</name>
</gene>
<evidence type="ECO:0000313" key="3">
    <source>
        <dbReference type="Proteomes" id="UP000275394"/>
    </source>
</evidence>
<dbReference type="Proteomes" id="UP000275394">
    <property type="component" value="Unassembled WGS sequence"/>
</dbReference>
<dbReference type="PROSITE" id="PS51186">
    <property type="entry name" value="GNAT"/>
    <property type="match status" value="1"/>
</dbReference>
<accession>A0A3N2DQJ9</accession>
<dbReference type="PANTHER" id="PTHR43259:SF1">
    <property type="entry name" value="N-ACETYLTRANSFERASE DOMAIN-CONTAINING PROTEIN"/>
    <property type="match status" value="1"/>
</dbReference>
<dbReference type="InterPro" id="IPR000182">
    <property type="entry name" value="GNAT_dom"/>
</dbReference>
<reference evidence="2 3" key="1">
    <citation type="submission" date="2018-11" db="EMBL/GenBank/DDBJ databases">
        <title>Genomic Encyclopedia of Type Strains, Phase IV (KMG-IV): sequencing the most valuable type-strain genomes for metagenomic binning, comparative biology and taxonomic classification.</title>
        <authorList>
            <person name="Goeker M."/>
        </authorList>
    </citation>
    <scope>NUCLEOTIDE SEQUENCE [LARGE SCALE GENOMIC DNA]</scope>
    <source>
        <strain evidence="2 3">DSM 100316</strain>
    </source>
</reference>
<dbReference type="GO" id="GO:0016747">
    <property type="term" value="F:acyltransferase activity, transferring groups other than amino-acyl groups"/>
    <property type="evidence" value="ECO:0007669"/>
    <property type="project" value="InterPro"/>
</dbReference>
<dbReference type="PANTHER" id="PTHR43259">
    <property type="entry name" value="SPT10P"/>
    <property type="match status" value="1"/>
</dbReference>
<feature type="domain" description="N-acetyltransferase" evidence="1">
    <location>
        <begin position="3"/>
        <end position="159"/>
    </location>
</feature>
<keyword evidence="2" id="KW-0808">Transferase</keyword>
<dbReference type="Pfam" id="PF00583">
    <property type="entry name" value="Acetyltransf_1"/>
    <property type="match status" value="1"/>
</dbReference>